<evidence type="ECO:0000313" key="2">
    <source>
        <dbReference type="Proteomes" id="UP001187531"/>
    </source>
</evidence>
<evidence type="ECO:0000313" key="1">
    <source>
        <dbReference type="EMBL" id="KAK2706847.1"/>
    </source>
</evidence>
<sequence length="183" mass="20391">MINPDSQPGRINNINNIKKTFDKYRIDMAALSQTRVPKFGTLECENYHVLYSGKERIKAAGVALALRGVANKCLLDWEPVNDRILRARFATTYAKTTCIAVYAPTNESCESYKDTFYQSLNDVTNKIRIHDILVVCGDFNAKVGCHQDYAPTVIGSHGLGEVSKNGMRLIDFCVTNYMIVGGT</sequence>
<proteinExistence type="predicted"/>
<dbReference type="AlphaFoldDB" id="A0AA88HK49"/>
<dbReference type="PANTHER" id="PTHR23227">
    <property type="entry name" value="BUCENTAUR RELATED"/>
    <property type="match status" value="1"/>
</dbReference>
<comment type="caution">
    <text evidence="1">The sequence shown here is derived from an EMBL/GenBank/DDBJ whole genome shotgun (WGS) entry which is preliminary data.</text>
</comment>
<name>A0AA88HK49_ARTSF</name>
<accession>A0AA88HK49</accession>
<dbReference type="Gene3D" id="3.60.10.10">
    <property type="entry name" value="Endonuclease/exonuclease/phosphatase"/>
    <property type="match status" value="1"/>
</dbReference>
<dbReference type="PANTHER" id="PTHR23227:SF85">
    <property type="entry name" value="CRANIOFACIAL DEVELOPMENT PROTEIN 2"/>
    <property type="match status" value="1"/>
</dbReference>
<keyword evidence="2" id="KW-1185">Reference proteome</keyword>
<protein>
    <submittedName>
        <fullName evidence="1">Uncharacterized protein</fullName>
    </submittedName>
</protein>
<reference evidence="1" key="1">
    <citation type="submission" date="2023-07" db="EMBL/GenBank/DDBJ databases">
        <title>Chromosome-level genome assembly of Artemia franciscana.</title>
        <authorList>
            <person name="Jo E."/>
        </authorList>
    </citation>
    <scope>NUCLEOTIDE SEQUENCE</scope>
    <source>
        <tissue evidence="1">Whole body</tissue>
    </source>
</reference>
<dbReference type="Proteomes" id="UP001187531">
    <property type="component" value="Unassembled WGS sequence"/>
</dbReference>
<dbReference type="EMBL" id="JAVRJZ010000019">
    <property type="protein sequence ID" value="KAK2706847.1"/>
    <property type="molecule type" value="Genomic_DNA"/>
</dbReference>
<dbReference type="InterPro" id="IPR036691">
    <property type="entry name" value="Endo/exonu/phosph_ase_sf"/>
</dbReference>
<dbReference type="InterPro" id="IPR027124">
    <property type="entry name" value="Swc5/CFDP1/2"/>
</dbReference>
<organism evidence="1 2">
    <name type="scientific">Artemia franciscana</name>
    <name type="common">Brine shrimp</name>
    <name type="synonym">Artemia sanfranciscana</name>
    <dbReference type="NCBI Taxonomy" id="6661"/>
    <lineage>
        <taxon>Eukaryota</taxon>
        <taxon>Metazoa</taxon>
        <taxon>Ecdysozoa</taxon>
        <taxon>Arthropoda</taxon>
        <taxon>Crustacea</taxon>
        <taxon>Branchiopoda</taxon>
        <taxon>Anostraca</taxon>
        <taxon>Artemiidae</taxon>
        <taxon>Artemia</taxon>
    </lineage>
</organism>
<dbReference type="SUPFAM" id="SSF56219">
    <property type="entry name" value="DNase I-like"/>
    <property type="match status" value="1"/>
</dbReference>
<gene>
    <name evidence="1" type="ORF">QYM36_014775</name>
</gene>